<feature type="domain" description="Acyl-CoA thioesterase-like C-terminal" evidence="3">
    <location>
        <begin position="247"/>
        <end position="383"/>
    </location>
</feature>
<dbReference type="Pfam" id="PF20789">
    <property type="entry name" value="4HBT_3C"/>
    <property type="match status" value="1"/>
</dbReference>
<dbReference type="eggNOG" id="COG2050">
    <property type="taxonomic scope" value="Bacteria"/>
</dbReference>
<proteinExistence type="predicted"/>
<evidence type="ECO:0000313" key="4">
    <source>
        <dbReference type="EMBL" id="ABE38189.1"/>
    </source>
</evidence>
<evidence type="ECO:0008006" key="6">
    <source>
        <dbReference type="Google" id="ProtNLM"/>
    </source>
</evidence>
<dbReference type="EMBL" id="CP000283">
    <property type="protein sequence ID" value="ABE38189.1"/>
    <property type="molecule type" value="Genomic_DNA"/>
</dbReference>
<evidence type="ECO:0000259" key="2">
    <source>
        <dbReference type="Pfam" id="PF13622"/>
    </source>
</evidence>
<dbReference type="STRING" id="316057.RPD_0951"/>
<dbReference type="AlphaFoldDB" id="Q13CK0"/>
<feature type="region of interest" description="Disordered" evidence="1">
    <location>
        <begin position="1"/>
        <end position="52"/>
    </location>
</feature>
<dbReference type="SUPFAM" id="SSF54637">
    <property type="entry name" value="Thioesterase/thiol ester dehydrase-isomerase"/>
    <property type="match status" value="1"/>
</dbReference>
<dbReference type="InterPro" id="IPR042171">
    <property type="entry name" value="Acyl-CoA_hotdog"/>
</dbReference>
<accession>Q13CK0</accession>
<evidence type="ECO:0000313" key="5">
    <source>
        <dbReference type="Proteomes" id="UP000001818"/>
    </source>
</evidence>
<gene>
    <name evidence="4" type="ordered locus">RPD_0951</name>
</gene>
<reference evidence="4 5" key="1">
    <citation type="submission" date="2006-03" db="EMBL/GenBank/DDBJ databases">
        <title>Complete sequence of Rhodopseudomonas palustris BisB5.</title>
        <authorList>
            <consortium name="US DOE Joint Genome Institute"/>
            <person name="Copeland A."/>
            <person name="Lucas S."/>
            <person name="Lapidus A."/>
            <person name="Barry K."/>
            <person name="Detter J.C."/>
            <person name="Glavina del Rio T."/>
            <person name="Hammon N."/>
            <person name="Israni S."/>
            <person name="Dalin E."/>
            <person name="Tice H."/>
            <person name="Pitluck S."/>
            <person name="Chain P."/>
            <person name="Malfatti S."/>
            <person name="Shin M."/>
            <person name="Vergez L."/>
            <person name="Schmutz J."/>
            <person name="Larimer F."/>
            <person name="Land M."/>
            <person name="Hauser L."/>
            <person name="Pelletier D.A."/>
            <person name="Kyrpides N."/>
            <person name="Lykidis A."/>
            <person name="Oda Y."/>
            <person name="Harwood C.S."/>
            <person name="Richardson P."/>
        </authorList>
    </citation>
    <scope>NUCLEOTIDE SEQUENCE [LARGE SCALE GENOMIC DNA]</scope>
    <source>
        <strain evidence="4 5">BisB5</strain>
    </source>
</reference>
<protein>
    <recommendedName>
        <fullName evidence="6">Thioesterase family protein</fullName>
    </recommendedName>
</protein>
<dbReference type="Proteomes" id="UP000001818">
    <property type="component" value="Chromosome"/>
</dbReference>
<feature type="compositionally biased region" description="Low complexity" evidence="1">
    <location>
        <begin position="26"/>
        <end position="35"/>
    </location>
</feature>
<evidence type="ECO:0000259" key="3">
    <source>
        <dbReference type="Pfam" id="PF20789"/>
    </source>
</evidence>
<organism evidence="4 5">
    <name type="scientific">Rhodopseudomonas palustris (strain BisB5)</name>
    <dbReference type="NCBI Taxonomy" id="316057"/>
    <lineage>
        <taxon>Bacteria</taxon>
        <taxon>Pseudomonadati</taxon>
        <taxon>Pseudomonadota</taxon>
        <taxon>Alphaproteobacteria</taxon>
        <taxon>Hyphomicrobiales</taxon>
        <taxon>Nitrobacteraceae</taxon>
        <taxon>Rhodopseudomonas</taxon>
    </lineage>
</organism>
<dbReference type="InterPro" id="IPR029069">
    <property type="entry name" value="HotDog_dom_sf"/>
</dbReference>
<dbReference type="KEGG" id="rpd:RPD_0951"/>
<sequence>MQPRSRHRTAQPPACGGGRIARRSGRGSALAASPGQCSARPHPNRLPQAGEGAEGARILHRCFPAKRRGASRQPLAHHMMIDSHCADPRRGASCAGQSRTRPIRNKGETMDAKVEHQPHPFDAATQVECTDGRWRGATSDDYHAFVGQFGGATTATLLRALMAHPDRAGDPLALTVNFCAPVSNGAFDLAPRLVKATRSTQHWSIDLTQPDVGVAAFGTAVFAQRRETWSHQPAEKPQTSHYEDTPVYSRAGVAAAWIRQFEFRFAENAPNFGGAPHPEPASPHTKAWIGHSVPRVIDLISLSAIADAFFARIFHVRGELLPIGTVSMTTYFHVDAADLATEATTAVLGVADANVFHKSFSDQTGELWSASGRLLATTHQITYFKA</sequence>
<name>Q13CK0_RHOPS</name>
<dbReference type="InterPro" id="IPR049450">
    <property type="entry name" value="ACOT8-like_C"/>
</dbReference>
<dbReference type="Gene3D" id="2.40.160.210">
    <property type="entry name" value="Acyl-CoA thioesterase, double hotdog domain"/>
    <property type="match status" value="1"/>
</dbReference>
<dbReference type="HOGENOM" id="CLU_060311_0_0_5"/>
<dbReference type="InterPro" id="IPR049449">
    <property type="entry name" value="TesB_ACOT8-like_N"/>
</dbReference>
<dbReference type="Pfam" id="PF13622">
    <property type="entry name" value="4HBT_3"/>
    <property type="match status" value="1"/>
</dbReference>
<feature type="domain" description="Acyl-CoA thioesterase-like N-terminal HotDog" evidence="2">
    <location>
        <begin position="147"/>
        <end position="222"/>
    </location>
</feature>
<evidence type="ECO:0000256" key="1">
    <source>
        <dbReference type="SAM" id="MobiDB-lite"/>
    </source>
</evidence>